<feature type="compositionally biased region" description="Low complexity" evidence="1">
    <location>
        <begin position="150"/>
        <end position="159"/>
    </location>
</feature>
<dbReference type="EMBL" id="NWUJ01000012">
    <property type="protein sequence ID" value="PFH32219.1"/>
    <property type="molecule type" value="Genomic_DNA"/>
</dbReference>
<feature type="region of interest" description="Disordered" evidence="1">
    <location>
        <begin position="1"/>
        <end position="44"/>
    </location>
</feature>
<evidence type="ECO:0000313" key="3">
    <source>
        <dbReference type="Proteomes" id="UP000224006"/>
    </source>
</evidence>
<dbReference type="GeneID" id="40307221"/>
<keyword evidence="3" id="KW-1185">Reference proteome</keyword>
<dbReference type="AlphaFoldDB" id="A0A2A9M2Q4"/>
<organism evidence="2 3">
    <name type="scientific">Besnoitia besnoiti</name>
    <name type="common">Apicomplexan protozoan</name>
    <dbReference type="NCBI Taxonomy" id="94643"/>
    <lineage>
        <taxon>Eukaryota</taxon>
        <taxon>Sar</taxon>
        <taxon>Alveolata</taxon>
        <taxon>Apicomplexa</taxon>
        <taxon>Conoidasida</taxon>
        <taxon>Coccidia</taxon>
        <taxon>Eucoccidiorida</taxon>
        <taxon>Eimeriorina</taxon>
        <taxon>Sarcocystidae</taxon>
        <taxon>Besnoitia</taxon>
    </lineage>
</organism>
<feature type="compositionally biased region" description="Low complexity" evidence="1">
    <location>
        <begin position="18"/>
        <end position="44"/>
    </location>
</feature>
<evidence type="ECO:0000313" key="2">
    <source>
        <dbReference type="EMBL" id="PFH32219.1"/>
    </source>
</evidence>
<dbReference type="VEuPathDB" id="ToxoDB:BESB_021600"/>
<dbReference type="KEGG" id="bbes:BESB_021600"/>
<protein>
    <submittedName>
        <fullName evidence="2">Uncharacterized protein</fullName>
    </submittedName>
</protein>
<dbReference type="Proteomes" id="UP000224006">
    <property type="component" value="Chromosome XI"/>
</dbReference>
<reference evidence="2 3" key="1">
    <citation type="submission" date="2017-09" db="EMBL/GenBank/DDBJ databases">
        <title>Genome sequencing of Besnoitia besnoiti strain Bb-Ger1.</title>
        <authorList>
            <person name="Schares G."/>
            <person name="Venepally P."/>
            <person name="Lorenzi H.A."/>
        </authorList>
    </citation>
    <scope>NUCLEOTIDE SEQUENCE [LARGE SCALE GENOMIC DNA]</scope>
    <source>
        <strain evidence="2 3">Bb-Ger1</strain>
    </source>
</reference>
<dbReference type="RefSeq" id="XP_029216228.1">
    <property type="nucleotide sequence ID" value="XM_029360869.1"/>
</dbReference>
<feature type="compositionally biased region" description="Basic and acidic residues" evidence="1">
    <location>
        <begin position="1"/>
        <end position="11"/>
    </location>
</feature>
<sequence length="171" mass="17303">MESSGRPRQESHSPLPVSFASGSSAGSSPPLSRQSGNASYASSSPPWSPAPFCPPGASSGRRLLLALALACQVLITCVVAAIECLGGAARRAVGSCARWLARSLSGPEGGEAGCGQRVKSCTRLLERPWSTRSENGGGAASGRGARRSRPAGSASFSAGCGKLGKPRFSID</sequence>
<comment type="caution">
    <text evidence="2">The sequence shown here is derived from an EMBL/GenBank/DDBJ whole genome shotgun (WGS) entry which is preliminary data.</text>
</comment>
<evidence type="ECO:0000256" key="1">
    <source>
        <dbReference type="SAM" id="MobiDB-lite"/>
    </source>
</evidence>
<name>A0A2A9M2Q4_BESBE</name>
<accession>A0A2A9M2Q4</accession>
<gene>
    <name evidence="2" type="ORF">BESB_021600</name>
</gene>
<feature type="region of interest" description="Disordered" evidence="1">
    <location>
        <begin position="127"/>
        <end position="171"/>
    </location>
</feature>
<proteinExistence type="predicted"/>